<evidence type="ECO:0000256" key="1">
    <source>
        <dbReference type="ARBA" id="ARBA00022729"/>
    </source>
</evidence>
<dbReference type="Proteomes" id="UP000199147">
    <property type="component" value="Unassembled WGS sequence"/>
</dbReference>
<dbReference type="OrthoDB" id="4762478at2"/>
<dbReference type="InterPro" id="IPR015250">
    <property type="entry name" value="MPT63-like"/>
</dbReference>
<sequence>MAPPVSPSRRRRFRVYAETPVYRRNQLRSCDLQLGRVRPLWEATVSVRAVKGAVAPVIPGIEAMGADHLGYPVPWQLASTSGISGATLAEGATATGKVYFAVTSAKPAIMWCDMALPMADCLCCGADCACFTKP</sequence>
<reference evidence="4" key="1">
    <citation type="submission" date="2015-07" db="EMBL/GenBank/DDBJ databases">
        <authorList>
            <person name="Urmite Genomes"/>
        </authorList>
    </citation>
    <scope>NUCLEOTIDE SEQUENCE [LARGE SCALE GENOMIC DNA]</scope>
    <source>
        <strain evidence="4">type strain: ATCC 49404</strain>
    </source>
</reference>
<dbReference type="Pfam" id="PF09167">
    <property type="entry name" value="DUF1942"/>
    <property type="match status" value="1"/>
</dbReference>
<keyword evidence="4" id="KW-1185">Reference proteome</keyword>
<dbReference type="GO" id="GO:0005615">
    <property type="term" value="C:extracellular space"/>
    <property type="evidence" value="ECO:0007669"/>
    <property type="project" value="InterPro"/>
</dbReference>
<organism evidence="3 4">
    <name type="scientific">Mycolicibacterium neworleansense</name>
    <dbReference type="NCBI Taxonomy" id="146018"/>
    <lineage>
        <taxon>Bacteria</taxon>
        <taxon>Bacillati</taxon>
        <taxon>Actinomycetota</taxon>
        <taxon>Actinomycetes</taxon>
        <taxon>Mycobacteriales</taxon>
        <taxon>Mycobacteriaceae</taxon>
        <taxon>Mycolicibacterium</taxon>
    </lineage>
</organism>
<dbReference type="EMBL" id="CWKH01000003">
    <property type="protein sequence ID" value="CRZ18822.1"/>
    <property type="molecule type" value="Genomic_DNA"/>
</dbReference>
<dbReference type="InterPro" id="IPR029050">
    <property type="entry name" value="Immunoprotect_excell_Ig-like"/>
</dbReference>
<evidence type="ECO:0000259" key="2">
    <source>
        <dbReference type="Pfam" id="PF09167"/>
    </source>
</evidence>
<dbReference type="STRING" id="146018.BN2156_05735"/>
<gene>
    <name evidence="3" type="ORF">BN2156_05735</name>
</gene>
<protein>
    <recommendedName>
        <fullName evidence="2">MPT63-like domain-containing protein</fullName>
    </recommendedName>
</protein>
<dbReference type="SUPFAM" id="SSF81982">
    <property type="entry name" value="Antigen MPT63/MPB63 (immunoprotective extracellular protein)"/>
    <property type="match status" value="1"/>
</dbReference>
<proteinExistence type="predicted"/>
<keyword evidence="1" id="KW-0732">Signal</keyword>
<dbReference type="Gene3D" id="2.60.40.1240">
    <property type="match status" value="1"/>
</dbReference>
<evidence type="ECO:0000313" key="3">
    <source>
        <dbReference type="EMBL" id="CRZ18822.1"/>
    </source>
</evidence>
<evidence type="ECO:0000313" key="4">
    <source>
        <dbReference type="Proteomes" id="UP000199147"/>
    </source>
</evidence>
<feature type="domain" description="MPT63-like" evidence="2">
    <location>
        <begin position="40"/>
        <end position="111"/>
    </location>
</feature>
<accession>A0A0H5RZ64</accession>
<dbReference type="AlphaFoldDB" id="A0A0H5RZ64"/>
<dbReference type="RefSeq" id="WP_085990810.1">
    <property type="nucleotide sequence ID" value="NZ_CWKH01000003.1"/>
</dbReference>
<name>A0A0H5RZ64_9MYCO</name>